<feature type="transmembrane region" description="Helical" evidence="5">
    <location>
        <begin position="319"/>
        <end position="345"/>
    </location>
</feature>
<organism evidence="7 8">
    <name type="scientific">Stygiolobus azoricus</name>
    <dbReference type="NCBI Taxonomy" id="41675"/>
    <lineage>
        <taxon>Archaea</taxon>
        <taxon>Thermoproteota</taxon>
        <taxon>Thermoprotei</taxon>
        <taxon>Sulfolobales</taxon>
        <taxon>Sulfolobaceae</taxon>
        <taxon>Stygiolobus</taxon>
    </lineage>
</organism>
<feature type="transmembrane region" description="Helical" evidence="5">
    <location>
        <begin position="357"/>
        <end position="378"/>
    </location>
</feature>
<dbReference type="RefSeq" id="WP_156007863.1">
    <property type="nucleotide sequence ID" value="NZ_CP045483.1"/>
</dbReference>
<name>A0A650CRY3_9CREN</name>
<feature type="transmembrane region" description="Helical" evidence="5">
    <location>
        <begin position="441"/>
        <end position="470"/>
    </location>
</feature>
<evidence type="ECO:0000313" key="8">
    <source>
        <dbReference type="Proteomes" id="UP000423396"/>
    </source>
</evidence>
<protein>
    <submittedName>
        <fullName evidence="7">ABC transporter permease subunit</fullName>
    </submittedName>
</protein>
<proteinExistence type="inferred from homology"/>
<dbReference type="CDD" id="cd06261">
    <property type="entry name" value="TM_PBP2"/>
    <property type="match status" value="1"/>
</dbReference>
<dbReference type="KEGG" id="sazo:D1868_10735"/>
<dbReference type="Pfam" id="PF00528">
    <property type="entry name" value="BPD_transp_1"/>
    <property type="match status" value="1"/>
</dbReference>
<dbReference type="PANTHER" id="PTHR42729:SF1">
    <property type="entry name" value="OLIGO_DIPEPTIDE TRANSPORT, PERMEASE PROTEIN (DPPC-2)"/>
    <property type="match status" value="1"/>
</dbReference>
<gene>
    <name evidence="7" type="ORF">D1868_10735</name>
</gene>
<evidence type="ECO:0000313" key="7">
    <source>
        <dbReference type="EMBL" id="QGR20412.1"/>
    </source>
</evidence>
<comment type="similarity">
    <text evidence="5">Belongs to the binding-protein-dependent transport system permease family.</text>
</comment>
<dbReference type="Proteomes" id="UP000423396">
    <property type="component" value="Chromosome"/>
</dbReference>
<dbReference type="GeneID" id="42799552"/>
<evidence type="ECO:0000256" key="3">
    <source>
        <dbReference type="ARBA" id="ARBA00022989"/>
    </source>
</evidence>
<evidence type="ECO:0000256" key="5">
    <source>
        <dbReference type="RuleBase" id="RU363032"/>
    </source>
</evidence>
<dbReference type="InterPro" id="IPR000515">
    <property type="entry name" value="MetI-like"/>
</dbReference>
<dbReference type="EMBL" id="CP045483">
    <property type="protein sequence ID" value="QGR20412.1"/>
    <property type="molecule type" value="Genomic_DNA"/>
</dbReference>
<dbReference type="InterPro" id="IPR035906">
    <property type="entry name" value="MetI-like_sf"/>
</dbReference>
<dbReference type="PROSITE" id="PS50928">
    <property type="entry name" value="ABC_TM1"/>
    <property type="match status" value="1"/>
</dbReference>
<feature type="transmembrane region" description="Helical" evidence="5">
    <location>
        <begin position="490"/>
        <end position="512"/>
    </location>
</feature>
<accession>A0A650CRY3</accession>
<evidence type="ECO:0000256" key="4">
    <source>
        <dbReference type="ARBA" id="ARBA00023136"/>
    </source>
</evidence>
<sequence length="528" mass="57627">MRIPTLLRLKTMIIALVILAVLLGSVIGGYLIIPEANPYTPAGQDAAAPYAVPYWASIFYGNLPPNIDIPPTYDLIAAKSPNVINYWHLTNFTYNGDKVTVIWNDSFGPTGESNFEKTLSTYGNTGNGSIEIIITGPNPLNLTLYHTFDYTYLPPGGFNTFQMQASIYYTSSNAFFVFNGYLINPKNESFWMFASGNTIPTNYITISPVFKYIGAGTWNYIISSSGSASTTPWFYTSNISVAQAALAYNILLHEAFNTTGTYIVEYQINYIPNGGDSKLTIYLSDLFFKFLGSRYGLLGTDNNGASVYAEYVQGGLFDLGLALVVGLAIVGVGAVVGLLAGYYGGKLDQILISISDFILLIPGLALLIILITIFQQIFLGANKVLLIIIVLVILSWPPTARIIRGQTLAVRSMPFIEAARALGMSNMQILRKHVIRHVMPIIIAQLIFDIPAVIGIESALDFLGIGIITFPTWGNMLGFSANAALSAPSFAWWWILPPGIALFLLGISLFYVGEAITRYYGSLTGEVH</sequence>
<evidence type="ECO:0000256" key="2">
    <source>
        <dbReference type="ARBA" id="ARBA00022692"/>
    </source>
</evidence>
<dbReference type="AlphaFoldDB" id="A0A650CRY3"/>
<dbReference type="Gene3D" id="1.10.3720.10">
    <property type="entry name" value="MetI-like"/>
    <property type="match status" value="1"/>
</dbReference>
<feature type="transmembrane region" description="Helical" evidence="5">
    <location>
        <begin position="384"/>
        <end position="403"/>
    </location>
</feature>
<reference evidence="7 8" key="1">
    <citation type="submission" date="2019-10" db="EMBL/GenBank/DDBJ databases">
        <title>Genome Sequences from Six Type Strain Members of the Archaeal Family Sulfolobaceae: Acidianus ambivalens, Acidianus infernus, Metallosphaera prunae, Stygiolobus azoricus, Sulfolobus metallicus, and Sulfurisphaera ohwakuensis.</title>
        <authorList>
            <person name="Counts J.A."/>
            <person name="Kelly R.M."/>
        </authorList>
    </citation>
    <scope>NUCLEOTIDE SEQUENCE [LARGE SCALE GENOMIC DNA]</scope>
    <source>
        <strain evidence="7 8">FC6</strain>
    </source>
</reference>
<dbReference type="OrthoDB" id="312811at2157"/>
<keyword evidence="8" id="KW-1185">Reference proteome</keyword>
<dbReference type="SUPFAM" id="SSF161098">
    <property type="entry name" value="MetI-like"/>
    <property type="match status" value="1"/>
</dbReference>
<keyword evidence="3 5" id="KW-1133">Transmembrane helix</keyword>
<feature type="transmembrane region" description="Helical" evidence="5">
    <location>
        <begin position="12"/>
        <end position="33"/>
    </location>
</feature>
<dbReference type="GO" id="GO:0005886">
    <property type="term" value="C:plasma membrane"/>
    <property type="evidence" value="ECO:0007669"/>
    <property type="project" value="UniProtKB-SubCell"/>
</dbReference>
<dbReference type="PANTHER" id="PTHR42729">
    <property type="entry name" value="OLIGO/DIPEPTIDE TRANSPORT, PERMEASE PROTEIN (DPPC-2)"/>
    <property type="match status" value="1"/>
</dbReference>
<evidence type="ECO:0000256" key="1">
    <source>
        <dbReference type="ARBA" id="ARBA00004141"/>
    </source>
</evidence>
<keyword evidence="2 5" id="KW-0812">Transmembrane</keyword>
<dbReference type="GO" id="GO:0055085">
    <property type="term" value="P:transmembrane transport"/>
    <property type="evidence" value="ECO:0007669"/>
    <property type="project" value="InterPro"/>
</dbReference>
<keyword evidence="4 5" id="KW-0472">Membrane</keyword>
<comment type="subcellular location">
    <subcellularLocation>
        <location evidence="5">Cell membrane</location>
        <topology evidence="5">Multi-pass membrane protein</topology>
    </subcellularLocation>
    <subcellularLocation>
        <location evidence="1">Membrane</location>
        <topology evidence="1">Multi-pass membrane protein</topology>
    </subcellularLocation>
</comment>
<evidence type="ECO:0000259" key="6">
    <source>
        <dbReference type="PROSITE" id="PS50928"/>
    </source>
</evidence>
<feature type="domain" description="ABC transmembrane type-1" evidence="6">
    <location>
        <begin position="319"/>
        <end position="513"/>
    </location>
</feature>
<keyword evidence="5" id="KW-0813">Transport</keyword>